<dbReference type="EMBL" id="PNHK01000002">
    <property type="protein sequence ID" value="PMD05654.1"/>
    <property type="molecule type" value="Genomic_DNA"/>
</dbReference>
<dbReference type="CDD" id="cd03221">
    <property type="entry name" value="ABCF_EF-3"/>
    <property type="match status" value="1"/>
</dbReference>
<dbReference type="PANTHER" id="PTHR19211">
    <property type="entry name" value="ATP-BINDING TRANSPORT PROTEIN-RELATED"/>
    <property type="match status" value="1"/>
</dbReference>
<dbReference type="Pfam" id="PF00005">
    <property type="entry name" value="ABC_tran"/>
    <property type="match status" value="2"/>
</dbReference>
<accession>A0A2N6VNG0</accession>
<keyword evidence="3 7" id="KW-0067">ATP-binding</keyword>
<proteinExistence type="predicted"/>
<dbReference type="SUPFAM" id="SSF52540">
    <property type="entry name" value="P-loop containing nucleoside triphosphate hydrolases"/>
    <property type="match status" value="2"/>
</dbReference>
<dbReference type="PROSITE" id="PS50893">
    <property type="entry name" value="ABC_TRANSPORTER_2"/>
    <property type="match status" value="1"/>
</dbReference>
<name>A0A2N6VNG0_9MICO</name>
<keyword evidence="4" id="KW-0175">Coiled coil</keyword>
<dbReference type="InterPro" id="IPR003439">
    <property type="entry name" value="ABC_transporter-like_ATP-bd"/>
</dbReference>
<dbReference type="GO" id="GO:0005524">
    <property type="term" value="F:ATP binding"/>
    <property type="evidence" value="ECO:0007669"/>
    <property type="project" value="UniProtKB-KW"/>
</dbReference>
<dbReference type="PANTHER" id="PTHR19211:SF123">
    <property type="entry name" value="ABC TRANSPORTER"/>
    <property type="match status" value="1"/>
</dbReference>
<evidence type="ECO:0000259" key="6">
    <source>
        <dbReference type="PROSITE" id="PS50893"/>
    </source>
</evidence>
<dbReference type="AlphaFoldDB" id="A0A2N6VNG0"/>
<dbReference type="FunFam" id="3.40.50.300:FF:000011">
    <property type="entry name" value="Putative ABC transporter ATP-binding component"/>
    <property type="match status" value="1"/>
</dbReference>
<dbReference type="RefSeq" id="WP_102238675.1">
    <property type="nucleotide sequence ID" value="NZ_PNHK01000002.1"/>
</dbReference>
<evidence type="ECO:0000256" key="4">
    <source>
        <dbReference type="SAM" id="Coils"/>
    </source>
</evidence>
<dbReference type="Proteomes" id="UP000235598">
    <property type="component" value="Unassembled WGS sequence"/>
</dbReference>
<feature type="region of interest" description="Disordered" evidence="5">
    <location>
        <begin position="244"/>
        <end position="264"/>
    </location>
</feature>
<protein>
    <submittedName>
        <fullName evidence="7">ABC transporter ATP-binding protein</fullName>
    </submittedName>
</protein>
<gene>
    <name evidence="7" type="ORF">CJ199_06520</name>
</gene>
<evidence type="ECO:0000256" key="5">
    <source>
        <dbReference type="SAM" id="MobiDB-lite"/>
    </source>
</evidence>
<feature type="compositionally biased region" description="Basic and acidic residues" evidence="5">
    <location>
        <begin position="244"/>
        <end position="253"/>
    </location>
</feature>
<feature type="domain" description="ABC transporter" evidence="6">
    <location>
        <begin position="14"/>
        <end position="276"/>
    </location>
</feature>
<dbReference type="OrthoDB" id="3239744at2"/>
<dbReference type="InterPro" id="IPR027417">
    <property type="entry name" value="P-loop_NTPase"/>
</dbReference>
<keyword evidence="2" id="KW-0547">Nucleotide-binding</keyword>
<reference evidence="7 8" key="1">
    <citation type="submission" date="2017-09" db="EMBL/GenBank/DDBJ databases">
        <title>Bacterial strain isolated from the female urinary microbiota.</title>
        <authorList>
            <person name="Thomas-White K."/>
            <person name="Kumar N."/>
            <person name="Forster S."/>
            <person name="Putonti C."/>
            <person name="Lawley T."/>
            <person name="Wolfe A.J."/>
        </authorList>
    </citation>
    <scope>NUCLEOTIDE SEQUENCE [LARGE SCALE GENOMIC DNA]</scope>
    <source>
        <strain evidence="7 8">UMB1301</strain>
    </source>
</reference>
<dbReference type="GO" id="GO:0016887">
    <property type="term" value="F:ATP hydrolysis activity"/>
    <property type="evidence" value="ECO:0007669"/>
    <property type="project" value="InterPro"/>
</dbReference>
<comment type="caution">
    <text evidence="7">The sequence shown here is derived from an EMBL/GenBank/DDBJ whole genome shotgun (WGS) entry which is preliminary data.</text>
</comment>
<dbReference type="SMART" id="SM00382">
    <property type="entry name" value="AAA"/>
    <property type="match status" value="2"/>
</dbReference>
<keyword evidence="1" id="KW-0677">Repeat</keyword>
<dbReference type="Gene3D" id="3.40.50.300">
    <property type="entry name" value="P-loop containing nucleotide triphosphate hydrolases"/>
    <property type="match status" value="2"/>
</dbReference>
<dbReference type="InterPro" id="IPR003593">
    <property type="entry name" value="AAA+_ATPase"/>
</dbReference>
<organism evidence="7 8">
    <name type="scientific">Brevibacterium paucivorans</name>
    <dbReference type="NCBI Taxonomy" id="170994"/>
    <lineage>
        <taxon>Bacteria</taxon>
        <taxon>Bacillati</taxon>
        <taxon>Actinomycetota</taxon>
        <taxon>Actinomycetes</taxon>
        <taxon>Micrococcales</taxon>
        <taxon>Brevibacteriaceae</taxon>
        <taxon>Brevibacterium</taxon>
    </lineage>
</organism>
<evidence type="ECO:0000313" key="8">
    <source>
        <dbReference type="Proteomes" id="UP000235598"/>
    </source>
</evidence>
<evidence type="ECO:0000256" key="1">
    <source>
        <dbReference type="ARBA" id="ARBA00022737"/>
    </source>
</evidence>
<evidence type="ECO:0000256" key="3">
    <source>
        <dbReference type="ARBA" id="ARBA00022840"/>
    </source>
</evidence>
<sequence>MSTTNSPASSPAHLRVEGISKSFGDRRVLTDVSFSVPADSRVGLIGENGSGKSTLLRIIAGHTQPDTGIVRVSRPGGLATVGLLHQRPPFDIDDSVANALESAVAHARRAAKAVEQASQALAEDPHTPGAAEKLATTLETAQRLGAWEVDARISTTLAGFGLAHLDRELPTGSLSGGERTRLSLVWLLLSRPDVLLLDEPTNHLDDAASEHLCQMLAEWTGPVLIASHDRAFLDESVTGLVDLDPRPVPHKAQDTSAGPASGVGVTRYTGTYTDYLDERRQVRNRWELQYEEEQAELKRLSAALRNSRTVGHPGREPRSEIRMAKKLYADRNAKVVSRRVNDARARLEELQQRQIRRPPRELEFQGLTAANKAEPAKTGTVLSAVKVSVENRLAPISLTVDPSTKLLVTGANGVGKSTLLHVLAGDVAPSRGVLTRRSGVRVGVLAQETTLPDPHRRGSGRTVAQAYADMVGVARAEQVPLSTFGLIAPWDQNRPVETLSVGQQRRLALASKLADPPDVLLLDEPTNHLSLALVTELEAAIPGYPGAVVVASHDRWLRRNWNGGVLEL</sequence>
<evidence type="ECO:0000256" key="2">
    <source>
        <dbReference type="ARBA" id="ARBA00022741"/>
    </source>
</evidence>
<dbReference type="InterPro" id="IPR050611">
    <property type="entry name" value="ABCF"/>
</dbReference>
<feature type="coiled-coil region" evidence="4">
    <location>
        <begin position="276"/>
        <end position="353"/>
    </location>
</feature>
<evidence type="ECO:0000313" key="7">
    <source>
        <dbReference type="EMBL" id="PMD05654.1"/>
    </source>
</evidence>